<dbReference type="PANTHER" id="PTHR45947">
    <property type="entry name" value="SULFOQUINOVOSYL TRANSFERASE SQD2"/>
    <property type="match status" value="1"/>
</dbReference>
<evidence type="ECO:0000259" key="1">
    <source>
        <dbReference type="Pfam" id="PF13439"/>
    </source>
</evidence>
<dbReference type="InterPro" id="IPR050194">
    <property type="entry name" value="Glycosyltransferase_grp1"/>
</dbReference>
<name>A0A9D7LPI6_9RHOO</name>
<feature type="domain" description="Glycosyltransferase subfamily 4-like N-terminal" evidence="1">
    <location>
        <begin position="37"/>
        <end position="149"/>
    </location>
</feature>
<comment type="caution">
    <text evidence="2">The sequence shown here is derived from an EMBL/GenBank/DDBJ whole genome shotgun (WGS) entry which is preliminary data.</text>
</comment>
<sequence>MERLNHQAFLALDKTFSLALCGPQGAGAFVPDSQPVREASLAPLSRFLLEFQWGSFRLAHTFRPQVVYSGSGLAAPAALMAARSVGARTVCFLHGLDIVADHPLYRRLFLPAIRRVDRILVNSRHTAGLAQAAGVAFDRIEIVNPGVELPDLSALGAARQRFRERLEVGERPLLLAAGRLTQRKGLAEFIRYALPEIRRQLPEVLLLVTGSEAMSALNHRGGVEEDICATVAEMGLTSHVRLLGSVDDSCLSDAYFAADVMVFPVLDLPGDVEGFGMVAVEAAAHGLPTVAFAVGGVPDAVAEGESGWLVPSGDYAGMVQRSLRLLESRSRHVWVERCRLHAERFTWDIFGQRLRAAVAVGL</sequence>
<dbReference type="SUPFAM" id="SSF53756">
    <property type="entry name" value="UDP-Glycosyltransferase/glycogen phosphorylase"/>
    <property type="match status" value="1"/>
</dbReference>
<dbReference type="AlphaFoldDB" id="A0A9D7LPI6"/>
<protein>
    <submittedName>
        <fullName evidence="2">Glycosyltransferase family 4 protein</fullName>
    </submittedName>
</protein>
<organism evidence="2 3">
    <name type="scientific">Candidatus Dechloromonas phosphorivorans</name>
    <dbReference type="NCBI Taxonomy" id="2899244"/>
    <lineage>
        <taxon>Bacteria</taxon>
        <taxon>Pseudomonadati</taxon>
        <taxon>Pseudomonadota</taxon>
        <taxon>Betaproteobacteria</taxon>
        <taxon>Rhodocyclales</taxon>
        <taxon>Azonexaceae</taxon>
        <taxon>Dechloromonas</taxon>
    </lineage>
</organism>
<accession>A0A9D7LPI6</accession>
<dbReference type="InterPro" id="IPR028098">
    <property type="entry name" value="Glyco_trans_4-like_N"/>
</dbReference>
<reference evidence="2" key="1">
    <citation type="submission" date="2020-10" db="EMBL/GenBank/DDBJ databases">
        <title>Connecting structure to function with the recovery of over 1000 high-quality activated sludge metagenome-assembled genomes encoding full-length rRNA genes using long-read sequencing.</title>
        <authorList>
            <person name="Singleton C.M."/>
            <person name="Petriglieri F."/>
            <person name="Kristensen J.M."/>
            <person name="Kirkegaard R.H."/>
            <person name="Michaelsen T.Y."/>
            <person name="Andersen M.H."/>
            <person name="Karst S.M."/>
            <person name="Dueholm M.S."/>
            <person name="Nielsen P.H."/>
            <person name="Albertsen M."/>
        </authorList>
    </citation>
    <scope>NUCLEOTIDE SEQUENCE</scope>
    <source>
        <strain evidence="2">OdNE_18-Q3-R46-58_BAT3C.305</strain>
    </source>
</reference>
<evidence type="ECO:0000313" key="2">
    <source>
        <dbReference type="EMBL" id="MBK8889695.1"/>
    </source>
</evidence>
<dbReference type="EMBL" id="JADKBR010000003">
    <property type="protein sequence ID" value="MBK8889695.1"/>
    <property type="molecule type" value="Genomic_DNA"/>
</dbReference>
<dbReference type="Proteomes" id="UP000808146">
    <property type="component" value="Unassembled WGS sequence"/>
</dbReference>
<dbReference type="GO" id="GO:0016758">
    <property type="term" value="F:hexosyltransferase activity"/>
    <property type="evidence" value="ECO:0007669"/>
    <property type="project" value="TreeGrafter"/>
</dbReference>
<dbReference type="PANTHER" id="PTHR45947:SF3">
    <property type="entry name" value="SULFOQUINOVOSYL TRANSFERASE SQD2"/>
    <property type="match status" value="1"/>
</dbReference>
<proteinExistence type="predicted"/>
<dbReference type="CDD" id="cd03801">
    <property type="entry name" value="GT4_PimA-like"/>
    <property type="match status" value="1"/>
</dbReference>
<dbReference type="Pfam" id="PF13692">
    <property type="entry name" value="Glyco_trans_1_4"/>
    <property type="match status" value="1"/>
</dbReference>
<dbReference type="Pfam" id="PF13439">
    <property type="entry name" value="Glyco_transf_4"/>
    <property type="match status" value="1"/>
</dbReference>
<evidence type="ECO:0000313" key="3">
    <source>
        <dbReference type="Proteomes" id="UP000808146"/>
    </source>
</evidence>
<gene>
    <name evidence="2" type="ORF">IPN75_04525</name>
</gene>
<dbReference type="Gene3D" id="3.40.50.2000">
    <property type="entry name" value="Glycogen Phosphorylase B"/>
    <property type="match status" value="2"/>
</dbReference>